<organism evidence="1">
    <name type="scientific">Sesamum radiatum</name>
    <name type="common">Black benniseed</name>
    <dbReference type="NCBI Taxonomy" id="300843"/>
    <lineage>
        <taxon>Eukaryota</taxon>
        <taxon>Viridiplantae</taxon>
        <taxon>Streptophyta</taxon>
        <taxon>Embryophyta</taxon>
        <taxon>Tracheophyta</taxon>
        <taxon>Spermatophyta</taxon>
        <taxon>Magnoliopsida</taxon>
        <taxon>eudicotyledons</taxon>
        <taxon>Gunneridae</taxon>
        <taxon>Pentapetalae</taxon>
        <taxon>asterids</taxon>
        <taxon>lamiids</taxon>
        <taxon>Lamiales</taxon>
        <taxon>Pedaliaceae</taxon>
        <taxon>Sesamum</taxon>
    </lineage>
</organism>
<gene>
    <name evidence="1" type="ORF">Sradi_6452100</name>
</gene>
<name>A0AAW2K5Y9_SESRA</name>
<dbReference type="EMBL" id="JACGWJ010000030">
    <property type="protein sequence ID" value="KAL0301753.1"/>
    <property type="molecule type" value="Genomic_DNA"/>
</dbReference>
<reference evidence="1" key="2">
    <citation type="journal article" date="2024" name="Plant">
        <title>Genomic evolution and insights into agronomic trait innovations of Sesamum species.</title>
        <authorList>
            <person name="Miao H."/>
            <person name="Wang L."/>
            <person name="Qu L."/>
            <person name="Liu H."/>
            <person name="Sun Y."/>
            <person name="Le M."/>
            <person name="Wang Q."/>
            <person name="Wei S."/>
            <person name="Zheng Y."/>
            <person name="Lin W."/>
            <person name="Duan Y."/>
            <person name="Cao H."/>
            <person name="Xiong S."/>
            <person name="Wang X."/>
            <person name="Wei L."/>
            <person name="Li C."/>
            <person name="Ma Q."/>
            <person name="Ju M."/>
            <person name="Zhao R."/>
            <person name="Li G."/>
            <person name="Mu C."/>
            <person name="Tian Q."/>
            <person name="Mei H."/>
            <person name="Zhang T."/>
            <person name="Gao T."/>
            <person name="Zhang H."/>
        </authorList>
    </citation>
    <scope>NUCLEOTIDE SEQUENCE</scope>
    <source>
        <strain evidence="1">G02</strain>
    </source>
</reference>
<protein>
    <submittedName>
        <fullName evidence="1">Uncharacterized protein</fullName>
    </submittedName>
</protein>
<accession>A0AAW2K5Y9</accession>
<proteinExistence type="predicted"/>
<evidence type="ECO:0000313" key="1">
    <source>
        <dbReference type="EMBL" id="KAL0301753.1"/>
    </source>
</evidence>
<reference evidence="1" key="1">
    <citation type="submission" date="2020-06" db="EMBL/GenBank/DDBJ databases">
        <authorList>
            <person name="Li T."/>
            <person name="Hu X."/>
            <person name="Zhang T."/>
            <person name="Song X."/>
            <person name="Zhang H."/>
            <person name="Dai N."/>
            <person name="Sheng W."/>
            <person name="Hou X."/>
            <person name="Wei L."/>
        </authorList>
    </citation>
    <scope>NUCLEOTIDE SEQUENCE</scope>
    <source>
        <strain evidence="1">G02</strain>
        <tissue evidence="1">Leaf</tissue>
    </source>
</reference>
<comment type="caution">
    <text evidence="1">The sequence shown here is derived from an EMBL/GenBank/DDBJ whole genome shotgun (WGS) entry which is preliminary data.</text>
</comment>
<sequence>MAGDKLIPGWAFLAQSSVLRTRAGQDSWEGYRSSVFQRDQALLAPYSHIKVEHHFAQSVEQVGHSQAELTQAKEVVLEAGSAEGFLAGCSATKEESRKEGWEKGLRVDRE</sequence>
<dbReference type="AlphaFoldDB" id="A0AAW2K5Y9"/>